<dbReference type="AlphaFoldDB" id="A0A0N0P614"/>
<dbReference type="OMA" id="CEGAFQG"/>
<keyword evidence="4" id="KW-1185">Reference proteome</keyword>
<proteinExistence type="predicted"/>
<sequence length="698" mass="79908">MLHMNTKEVWSVLLCAAEAATRKIEGESMVAIDAIVEEQLPHHAQLTTSEVKLIRSAAFDLSRFATLCDAAFQGYCTCCKRNGSHKAAMYLVVYLLTFQYSALGESTVCELLGGCMPHHLLCEYVQFLFNKDLMTQFTVPLWATTYDDKFMQQQVLTPLAAASKDAGGDVAEWLRKHIASPLGPSPDLPSGEATAASARPPRRSITATAPKKERRPPQLHTSTRPRLPPREVREMALTVPEPRLPRIKDAPLPSRPWATKALTKPTGFTFNQHDASHATTASHNAAAADASSSTTNTATQASAAAIAATSSNNVPDSAPRPSSAQLRRMLNASRTVPTTTAALRREACMRDRQRIYAEKVLTEMEMAACDAREYELWRQAQEEEEERKREMSVVQRHLDAVETEERMRTQRAYAAEARRRRFKNLRTKYQEELDDRKLEEEEMLRLQERSVREQRTQQLLDRGAAMERSNAAKAALAAQVRREWEYLRAVAQEAEEELQTQQALLIQEIHVMRQRIRERQARMGEERRRAVEDGEEDAALGRMSLAELREALERIRAEDAAEVEARREYVTATRVRAKEERDRLEEECASAREQQRQRRRLKRAQQTQHRAVVEEERASKETARMIQLHEKLEAKRQEAREAQRATREAERQRRNELLLRAQDGTSMERGRWNHYEAGLVRRSKWEQQKMLQVAQQQI</sequence>
<dbReference type="OrthoDB" id="10262255at2759"/>
<feature type="region of interest" description="Disordered" evidence="2">
    <location>
        <begin position="637"/>
        <end position="662"/>
    </location>
</feature>
<feature type="region of interest" description="Disordered" evidence="2">
    <location>
        <begin position="181"/>
        <end position="260"/>
    </location>
</feature>
<feature type="compositionally biased region" description="Low complexity" evidence="2">
    <location>
        <begin position="188"/>
        <end position="207"/>
    </location>
</feature>
<evidence type="ECO:0000256" key="2">
    <source>
        <dbReference type="SAM" id="MobiDB-lite"/>
    </source>
</evidence>
<dbReference type="PANTHER" id="PTHR34649:SF1">
    <property type="entry name" value="CILIA- AND FLAGELLA-ASSOCIATED PROTEIN 99"/>
    <property type="match status" value="1"/>
</dbReference>
<dbReference type="VEuPathDB" id="TriTrypDB:Lsey_0122_0250"/>
<organism evidence="3 4">
    <name type="scientific">Leptomonas seymouri</name>
    <dbReference type="NCBI Taxonomy" id="5684"/>
    <lineage>
        <taxon>Eukaryota</taxon>
        <taxon>Discoba</taxon>
        <taxon>Euglenozoa</taxon>
        <taxon>Kinetoplastea</taxon>
        <taxon>Metakinetoplastina</taxon>
        <taxon>Trypanosomatida</taxon>
        <taxon>Trypanosomatidae</taxon>
        <taxon>Leishmaniinae</taxon>
        <taxon>Leptomonas</taxon>
    </lineage>
</organism>
<evidence type="ECO:0000313" key="3">
    <source>
        <dbReference type="EMBL" id="KPI86637.1"/>
    </source>
</evidence>
<dbReference type="EMBL" id="LJSK01000122">
    <property type="protein sequence ID" value="KPI86637.1"/>
    <property type="molecule type" value="Genomic_DNA"/>
</dbReference>
<reference evidence="3 4" key="1">
    <citation type="journal article" date="2015" name="PLoS Pathog.">
        <title>Leptomonas seymouri: Adaptations to the Dixenous Life Cycle Analyzed by Genome Sequencing, Transcriptome Profiling and Co-infection with Leishmania donovani.</title>
        <authorList>
            <person name="Kraeva N."/>
            <person name="Butenko A."/>
            <person name="Hlavacova J."/>
            <person name="Kostygov A."/>
            <person name="Myskova J."/>
            <person name="Grybchuk D."/>
            <person name="Lestinova T."/>
            <person name="Votypka J."/>
            <person name="Volf P."/>
            <person name="Opperdoes F."/>
            <person name="Flegontov P."/>
            <person name="Lukes J."/>
            <person name="Yurchenko V."/>
        </authorList>
    </citation>
    <scope>NUCLEOTIDE SEQUENCE [LARGE SCALE GENOMIC DNA]</scope>
    <source>
        <strain evidence="3 4">ATCC 30220</strain>
    </source>
</reference>
<accession>A0A0N0P614</accession>
<protein>
    <submittedName>
        <fullName evidence="3">Uncharacterized protein</fullName>
    </submittedName>
</protein>
<dbReference type="InterPro" id="IPR039341">
    <property type="entry name" value="CFAP99"/>
</dbReference>
<comment type="caution">
    <text evidence="3">The sequence shown here is derived from an EMBL/GenBank/DDBJ whole genome shotgun (WGS) entry which is preliminary data.</text>
</comment>
<dbReference type="PANTHER" id="PTHR34649">
    <property type="entry name" value="CILIA- AND FLAGELLA-ASSOCIATED PROTEIN 99"/>
    <property type="match status" value="1"/>
</dbReference>
<evidence type="ECO:0000256" key="1">
    <source>
        <dbReference type="SAM" id="Coils"/>
    </source>
</evidence>
<dbReference type="Proteomes" id="UP000038009">
    <property type="component" value="Unassembled WGS sequence"/>
</dbReference>
<keyword evidence="1" id="KW-0175">Coiled coil</keyword>
<name>A0A0N0P614_LEPSE</name>
<feature type="region of interest" description="Disordered" evidence="2">
    <location>
        <begin position="597"/>
        <end position="618"/>
    </location>
</feature>
<feature type="compositionally biased region" description="Basic and acidic residues" evidence="2">
    <location>
        <begin position="637"/>
        <end position="657"/>
    </location>
</feature>
<gene>
    <name evidence="3" type="ORF">ABL78_4315</name>
</gene>
<evidence type="ECO:0000313" key="4">
    <source>
        <dbReference type="Proteomes" id="UP000038009"/>
    </source>
</evidence>
<feature type="coiled-coil region" evidence="1">
    <location>
        <begin position="422"/>
        <end position="449"/>
    </location>
</feature>